<keyword evidence="1" id="KW-1133">Transmembrane helix</keyword>
<feature type="transmembrane region" description="Helical" evidence="1">
    <location>
        <begin position="20"/>
        <end position="47"/>
    </location>
</feature>
<gene>
    <name evidence="2" type="ORF">DMENIID0003_11160</name>
</gene>
<evidence type="ECO:0000256" key="1">
    <source>
        <dbReference type="SAM" id="Phobius"/>
    </source>
</evidence>
<accession>A0AAT9GE20</accession>
<sequence length="606" mass="70103">MIGISQIQFPSKESSKLKFVSYFATFVSLSIITNPVNVLFSLGTIFFRSEIKTLYIYKEIKTAKQQKMSKREYWEIFFKNNTIKVAAFLLFSAFITYLTFTTTFLLISLLGTIPLTMLLILLQSELRPKDFNPFTLLKASINFFLEGIKENLRGMVNSFDVKLEHLLPHQLNDDIIKNIDKLKDKYGEKVSEDVINDREFKQFIEYINDLNELNYRQFSDEDKGRVITFLNDFCKDDQKYSSRFTGGRILLLVLKACNDGDREAVKNKKDALITNLLDSQTFSRKERIPNTCFTGIIYRMLSTLEGIHPDPEIRFTPPRQILLPGAQNEARKFMLDRLKNKKNNKEIFKAWYDVQNGYEDDETQKIVDDFISEVSIPLMRKLLSITSQYSEQIVLTLMKNISSIKLNKLQCCELVQHMRNKLQEHGLGDQESLLENIGKKVFLELLNRDLLETDFSLKDSSLDGAKRIANKIIIGEVEKFRSEAAEKAREVNSIEVQVDVTLRGLSTLPREKKCCIAYSRLSGQYEGDERDIMENILLKKLEITKKEMNKMLEENDIRKLKLALDDACKKSGKNMEEMIKEVEEVVSSRFSHEVSVSNIATESAYL</sequence>
<protein>
    <submittedName>
        <fullName evidence="2">Uncharacterized protein</fullName>
    </submittedName>
</protein>
<proteinExistence type="predicted"/>
<name>A0AAT9GE20_9RICK</name>
<organism evidence="2">
    <name type="scientific">Wolbachia endosymbiont of Sergentomyia squamirostris</name>
    <dbReference type="NCBI Taxonomy" id="3113640"/>
    <lineage>
        <taxon>Bacteria</taxon>
        <taxon>Pseudomonadati</taxon>
        <taxon>Pseudomonadota</taxon>
        <taxon>Alphaproteobacteria</taxon>
        <taxon>Rickettsiales</taxon>
        <taxon>Anaplasmataceae</taxon>
        <taxon>Wolbachieae</taxon>
        <taxon>Wolbachia</taxon>
    </lineage>
</organism>
<reference evidence="2" key="1">
    <citation type="submission" date="2024-01" db="EMBL/GenBank/DDBJ databases">
        <title>Sequencing the genomes of a sandfly, Sergentomyia squamirostris, and its two endosymbionts.</title>
        <authorList>
            <person name="Itokawa K."/>
            <person name="Sanjoba C."/>
        </authorList>
    </citation>
    <scope>NUCLEOTIDE SEQUENCE</scope>
    <source>
        <strain evidence="2">WSSQ</strain>
    </source>
</reference>
<keyword evidence="1" id="KW-0472">Membrane</keyword>
<dbReference type="AlphaFoldDB" id="A0AAT9GE20"/>
<evidence type="ECO:0000313" key="2">
    <source>
        <dbReference type="EMBL" id="BFD48042.1"/>
    </source>
</evidence>
<keyword evidence="1" id="KW-0812">Transmembrane</keyword>
<dbReference type="EMBL" id="AP029172">
    <property type="protein sequence ID" value="BFD48042.1"/>
    <property type="molecule type" value="Genomic_DNA"/>
</dbReference>